<feature type="chain" id="PRO_5022034106" evidence="8">
    <location>
        <begin position="32"/>
        <end position="163"/>
    </location>
</feature>
<sequence>MIQTKYKQLVRIATAVGMASALVAASLTAFAHGGATGVVKQRMDAMEVMGEAMKNLGAMFKGQVDYDADAIQAAAELIGQHAQDIPMLFPDSHESRHGKATEALPVIWEQKERFDKFAADMLRESRALSVIAGEGEQRAVRLQFAKTAKVCSACHTAFRKPED</sequence>
<organism evidence="9 10">
    <name type="scientific">Denitrobaculum tricleocarpae</name>
    <dbReference type="NCBI Taxonomy" id="2591009"/>
    <lineage>
        <taxon>Bacteria</taxon>
        <taxon>Pseudomonadati</taxon>
        <taxon>Pseudomonadota</taxon>
        <taxon>Alphaproteobacteria</taxon>
        <taxon>Rhodospirillales</taxon>
        <taxon>Rhodospirillaceae</taxon>
        <taxon>Denitrobaculum</taxon>
    </lineage>
</organism>
<keyword evidence="4" id="KW-0249">Electron transport</keyword>
<dbReference type="InterPro" id="IPR002321">
    <property type="entry name" value="Cyt_c_II"/>
</dbReference>
<name>A0A545U1K0_9PROT</name>
<dbReference type="InterPro" id="IPR010980">
    <property type="entry name" value="Cyt_c/b562"/>
</dbReference>
<dbReference type="RefSeq" id="WP_142894564.1">
    <property type="nucleotide sequence ID" value="NZ_ML660052.1"/>
</dbReference>
<keyword evidence="2 7" id="KW-0349">Heme</keyword>
<evidence type="ECO:0000313" key="9">
    <source>
        <dbReference type="EMBL" id="TQV83352.1"/>
    </source>
</evidence>
<evidence type="ECO:0000256" key="2">
    <source>
        <dbReference type="ARBA" id="ARBA00022617"/>
    </source>
</evidence>
<dbReference type="Gene3D" id="1.20.120.10">
    <property type="entry name" value="Cytochrome c/b562"/>
    <property type="match status" value="1"/>
</dbReference>
<dbReference type="GO" id="GO:0020037">
    <property type="term" value="F:heme binding"/>
    <property type="evidence" value="ECO:0007669"/>
    <property type="project" value="InterPro"/>
</dbReference>
<evidence type="ECO:0000313" key="10">
    <source>
        <dbReference type="Proteomes" id="UP000315252"/>
    </source>
</evidence>
<dbReference type="PROSITE" id="PS51009">
    <property type="entry name" value="CYTCII"/>
    <property type="match status" value="1"/>
</dbReference>
<dbReference type="GO" id="GO:0042597">
    <property type="term" value="C:periplasmic space"/>
    <property type="evidence" value="ECO:0007669"/>
    <property type="project" value="InterPro"/>
</dbReference>
<accession>A0A545U1K0</accession>
<evidence type="ECO:0000256" key="5">
    <source>
        <dbReference type="ARBA" id="ARBA00023004"/>
    </source>
</evidence>
<evidence type="ECO:0000256" key="7">
    <source>
        <dbReference type="PIRSR" id="PIRSR000027-2"/>
    </source>
</evidence>
<keyword evidence="5 6" id="KW-0408">Iron</keyword>
<reference evidence="9 10" key="1">
    <citation type="submission" date="2019-06" db="EMBL/GenBank/DDBJ databases">
        <title>Whole genome sequence for Rhodospirillaceae sp. R148.</title>
        <authorList>
            <person name="Wang G."/>
        </authorList>
    </citation>
    <scope>NUCLEOTIDE SEQUENCE [LARGE SCALE GENOMIC DNA]</scope>
    <source>
        <strain evidence="9 10">R148</strain>
    </source>
</reference>
<dbReference type="Proteomes" id="UP000315252">
    <property type="component" value="Unassembled WGS sequence"/>
</dbReference>
<evidence type="ECO:0000256" key="1">
    <source>
        <dbReference type="ARBA" id="ARBA00022448"/>
    </source>
</evidence>
<feature type="binding site" description="covalent" evidence="7">
    <location>
        <position position="151"/>
    </location>
    <ligand>
        <name>heme c</name>
        <dbReference type="ChEBI" id="CHEBI:61717"/>
    </ligand>
</feature>
<gene>
    <name evidence="9" type="ORF">FKG95_01770</name>
</gene>
<comment type="PTM">
    <text evidence="7">Binds 1 heme group per subunit.</text>
</comment>
<dbReference type="GO" id="GO:0009055">
    <property type="term" value="F:electron transfer activity"/>
    <property type="evidence" value="ECO:0007669"/>
    <property type="project" value="InterPro"/>
</dbReference>
<protein>
    <submittedName>
        <fullName evidence="9">Cytochrome c</fullName>
    </submittedName>
</protein>
<evidence type="ECO:0000256" key="6">
    <source>
        <dbReference type="PIRSR" id="PIRSR000027-1"/>
    </source>
</evidence>
<evidence type="ECO:0000256" key="4">
    <source>
        <dbReference type="ARBA" id="ARBA00022982"/>
    </source>
</evidence>
<proteinExistence type="predicted"/>
<keyword evidence="8" id="KW-0732">Signal</keyword>
<dbReference type="SUPFAM" id="SSF47175">
    <property type="entry name" value="Cytochromes"/>
    <property type="match status" value="1"/>
</dbReference>
<keyword evidence="1" id="KW-0813">Transport</keyword>
<dbReference type="Pfam" id="PF01322">
    <property type="entry name" value="Cytochrom_C_2"/>
    <property type="match status" value="1"/>
</dbReference>
<dbReference type="EMBL" id="VHSH01000001">
    <property type="protein sequence ID" value="TQV83352.1"/>
    <property type="molecule type" value="Genomic_DNA"/>
</dbReference>
<dbReference type="GO" id="GO:0005506">
    <property type="term" value="F:iron ion binding"/>
    <property type="evidence" value="ECO:0007669"/>
    <property type="project" value="InterPro"/>
</dbReference>
<evidence type="ECO:0000256" key="3">
    <source>
        <dbReference type="ARBA" id="ARBA00022723"/>
    </source>
</evidence>
<dbReference type="PIRSF" id="PIRSF000027">
    <property type="entry name" value="Cytc_c_prime"/>
    <property type="match status" value="1"/>
</dbReference>
<keyword evidence="3 6" id="KW-0479">Metal-binding</keyword>
<feature type="binding site" description="axial binding residue" evidence="6">
    <location>
        <position position="155"/>
    </location>
    <ligand>
        <name>heme c</name>
        <dbReference type="ChEBI" id="CHEBI:61717"/>
    </ligand>
    <ligandPart>
        <name>Fe</name>
        <dbReference type="ChEBI" id="CHEBI:18248"/>
    </ligandPart>
</feature>
<comment type="caution">
    <text evidence="9">The sequence shown here is derived from an EMBL/GenBank/DDBJ whole genome shotgun (WGS) entry which is preliminary data.</text>
</comment>
<evidence type="ECO:0000256" key="8">
    <source>
        <dbReference type="SAM" id="SignalP"/>
    </source>
</evidence>
<dbReference type="InterPro" id="IPR012127">
    <property type="entry name" value="Cyt_c_prime"/>
</dbReference>
<keyword evidence="10" id="KW-1185">Reference proteome</keyword>
<feature type="binding site" description="covalent" evidence="7">
    <location>
        <position position="154"/>
    </location>
    <ligand>
        <name>heme c</name>
        <dbReference type="ChEBI" id="CHEBI:61717"/>
    </ligand>
</feature>
<dbReference type="GO" id="GO:0022900">
    <property type="term" value="P:electron transport chain"/>
    <property type="evidence" value="ECO:0007669"/>
    <property type="project" value="InterPro"/>
</dbReference>
<dbReference type="OrthoDB" id="8115790at2"/>
<dbReference type="AlphaFoldDB" id="A0A545U1K0"/>
<feature type="signal peptide" evidence="8">
    <location>
        <begin position="1"/>
        <end position="31"/>
    </location>
</feature>